<comment type="caution">
    <text evidence="10">Lacks conserved residue(s) required for the propagation of feature annotation.</text>
</comment>
<dbReference type="EC" id="4.1.1.49" evidence="3 10"/>
<comment type="similarity">
    <text evidence="2 10">Belongs to the phosphoenolpyruvate carboxykinase (ATP) family.</text>
</comment>
<dbReference type="GO" id="GO:0004612">
    <property type="term" value="F:phosphoenolpyruvate carboxykinase (ATP) activity"/>
    <property type="evidence" value="ECO:0007669"/>
    <property type="project" value="UniProtKB-UniRule"/>
</dbReference>
<comment type="cofactor">
    <cofactor evidence="10">
        <name>Mn(2+)</name>
        <dbReference type="ChEBI" id="CHEBI:29035"/>
    </cofactor>
    <text evidence="10">Binds 1 Mn(2+) ion per subunit.</text>
</comment>
<evidence type="ECO:0000256" key="9">
    <source>
        <dbReference type="ARBA" id="ARBA00047371"/>
    </source>
</evidence>
<feature type="binding site" evidence="10">
    <location>
        <position position="209"/>
    </location>
    <ligand>
        <name>substrate</name>
    </ligand>
</feature>
<evidence type="ECO:0000256" key="10">
    <source>
        <dbReference type="HAMAP-Rule" id="MF_00453"/>
    </source>
</evidence>
<dbReference type="NCBIfam" id="NF006820">
    <property type="entry name" value="PRK09344.1-2"/>
    <property type="match status" value="1"/>
</dbReference>
<feature type="binding site" evidence="10">
    <location>
        <position position="265"/>
    </location>
    <ligand>
        <name>Mn(2+)</name>
        <dbReference type="ChEBI" id="CHEBI:29035"/>
    </ligand>
</feature>
<dbReference type="InterPro" id="IPR015994">
    <property type="entry name" value="PEPCK_ATP_CS"/>
</dbReference>
<dbReference type="AlphaFoldDB" id="Q021E8"/>
<dbReference type="Gene3D" id="2.170.8.10">
    <property type="entry name" value="Phosphoenolpyruvate Carboxykinase, domain 2"/>
    <property type="match status" value="1"/>
</dbReference>
<dbReference type="KEGG" id="sus:Acid_3468"/>
<dbReference type="NCBIfam" id="TIGR00224">
    <property type="entry name" value="pckA"/>
    <property type="match status" value="1"/>
</dbReference>
<keyword evidence="11" id="KW-0418">Kinase</keyword>
<dbReference type="Gene3D" id="3.40.449.10">
    <property type="entry name" value="Phosphoenolpyruvate Carboxykinase, domain 1"/>
    <property type="match status" value="1"/>
</dbReference>
<keyword evidence="6 10" id="KW-0210">Decarboxylase</keyword>
<protein>
    <recommendedName>
        <fullName evidence="3 10">Phosphoenolpyruvate carboxykinase (ATP)</fullName>
        <shortName evidence="10">PCK</shortName>
        <shortName evidence="10">PEP carboxykinase</shortName>
        <shortName evidence="10">PEPCK</shortName>
        <ecNumber evidence="3 10">4.1.1.49</ecNumber>
    </recommendedName>
</protein>
<keyword evidence="10" id="KW-0479">Metal-binding</keyword>
<dbReference type="NCBIfam" id="NF006821">
    <property type="entry name" value="PRK09344.1-3"/>
    <property type="match status" value="1"/>
</dbReference>
<keyword evidence="10" id="KW-0464">Manganese</keyword>
<keyword evidence="5 10" id="KW-0547">Nucleotide-binding</keyword>
<proteinExistence type="inferred from homology"/>
<evidence type="ECO:0000256" key="8">
    <source>
        <dbReference type="ARBA" id="ARBA00023239"/>
    </source>
</evidence>
<dbReference type="FunFam" id="2.170.8.10:FF:000001">
    <property type="entry name" value="Phosphoenolpyruvate carboxykinase (ATP)"/>
    <property type="match status" value="1"/>
</dbReference>
<feature type="binding site" evidence="10">
    <location>
        <position position="330"/>
    </location>
    <ligand>
        <name>substrate</name>
    </ligand>
</feature>
<feature type="binding site" evidence="10">
    <location>
        <begin position="244"/>
        <end position="252"/>
    </location>
    <ligand>
        <name>ATP</name>
        <dbReference type="ChEBI" id="CHEBI:30616"/>
    </ligand>
</feature>
<feature type="binding site" evidence="10">
    <location>
        <position position="209"/>
    </location>
    <ligand>
        <name>ATP</name>
        <dbReference type="ChEBI" id="CHEBI:30616"/>
    </ligand>
</feature>
<feature type="binding site" evidence="10">
    <location>
        <position position="228"/>
    </location>
    <ligand>
        <name>ATP</name>
        <dbReference type="ChEBI" id="CHEBI:30616"/>
    </ligand>
</feature>
<dbReference type="eggNOG" id="COG1866">
    <property type="taxonomic scope" value="Bacteria"/>
</dbReference>
<dbReference type="Pfam" id="PF01293">
    <property type="entry name" value="PEPCK_ATP"/>
    <property type="match status" value="1"/>
</dbReference>
<feature type="binding site" evidence="10">
    <location>
        <position position="456"/>
    </location>
    <ligand>
        <name>ATP</name>
        <dbReference type="ChEBI" id="CHEBI:30616"/>
    </ligand>
</feature>
<organism evidence="11">
    <name type="scientific">Solibacter usitatus (strain Ellin6076)</name>
    <dbReference type="NCBI Taxonomy" id="234267"/>
    <lineage>
        <taxon>Bacteria</taxon>
        <taxon>Pseudomonadati</taxon>
        <taxon>Acidobacteriota</taxon>
        <taxon>Terriglobia</taxon>
        <taxon>Bryobacterales</taxon>
        <taxon>Solibacteraceae</taxon>
        <taxon>Candidatus Solibacter</taxon>
    </lineage>
</organism>
<keyword evidence="8 10" id="KW-0456">Lyase</keyword>
<dbReference type="PANTHER" id="PTHR30031">
    <property type="entry name" value="PHOSPHOENOLPYRUVATE CARBOXYKINASE ATP"/>
    <property type="match status" value="1"/>
</dbReference>
<comment type="catalytic activity">
    <reaction evidence="9 10">
        <text>oxaloacetate + ATP = phosphoenolpyruvate + ADP + CO2</text>
        <dbReference type="Rhea" id="RHEA:18617"/>
        <dbReference type="ChEBI" id="CHEBI:16452"/>
        <dbReference type="ChEBI" id="CHEBI:16526"/>
        <dbReference type="ChEBI" id="CHEBI:30616"/>
        <dbReference type="ChEBI" id="CHEBI:58702"/>
        <dbReference type="ChEBI" id="CHEBI:456216"/>
        <dbReference type="EC" id="4.1.1.49"/>
    </reaction>
</comment>
<reference evidence="11" key="1">
    <citation type="submission" date="2006-10" db="EMBL/GenBank/DDBJ databases">
        <title>Complete sequence of Solibacter usitatus Ellin6076.</title>
        <authorList>
            <consortium name="US DOE Joint Genome Institute"/>
            <person name="Copeland A."/>
            <person name="Lucas S."/>
            <person name="Lapidus A."/>
            <person name="Barry K."/>
            <person name="Detter J.C."/>
            <person name="Glavina del Rio T."/>
            <person name="Hammon N."/>
            <person name="Israni S."/>
            <person name="Dalin E."/>
            <person name="Tice H."/>
            <person name="Pitluck S."/>
            <person name="Thompson L.S."/>
            <person name="Brettin T."/>
            <person name="Bruce D."/>
            <person name="Han C."/>
            <person name="Tapia R."/>
            <person name="Gilna P."/>
            <person name="Schmutz J."/>
            <person name="Larimer F."/>
            <person name="Land M."/>
            <person name="Hauser L."/>
            <person name="Kyrpides N."/>
            <person name="Mikhailova N."/>
            <person name="Janssen P.H."/>
            <person name="Kuske C.R."/>
            <person name="Richardson P."/>
        </authorList>
    </citation>
    <scope>NUCLEOTIDE SEQUENCE</scope>
    <source>
        <strain evidence="11">Ellin6076</strain>
    </source>
</reference>
<dbReference type="GO" id="GO:0006094">
    <property type="term" value="P:gluconeogenesis"/>
    <property type="evidence" value="ECO:0007669"/>
    <property type="project" value="UniProtKB-UniRule"/>
</dbReference>
<evidence type="ECO:0000256" key="2">
    <source>
        <dbReference type="ARBA" id="ARBA00006052"/>
    </source>
</evidence>
<evidence type="ECO:0000256" key="6">
    <source>
        <dbReference type="ARBA" id="ARBA00022793"/>
    </source>
</evidence>
<name>Q021E8_SOLUE</name>
<gene>
    <name evidence="10" type="primary">pckA</name>
    <name evidence="11" type="ordered locus">Acid_3468</name>
</gene>
<comment type="function">
    <text evidence="10">Involved in the gluconeogenesis. Catalyzes the conversion of oxaloacetate (OAA) to phosphoenolpyruvate (PEP) through direct phosphoryl transfer between the nucleoside triphosphate and OAA.</text>
</comment>
<dbReference type="EMBL" id="CP000473">
    <property type="protein sequence ID" value="ABJ84441.1"/>
    <property type="molecule type" value="Genomic_DNA"/>
</dbReference>
<dbReference type="GO" id="GO:0005829">
    <property type="term" value="C:cytosol"/>
    <property type="evidence" value="ECO:0007669"/>
    <property type="project" value="TreeGrafter"/>
</dbReference>
<dbReference type="InParanoid" id="Q021E8"/>
<keyword evidence="11" id="KW-0670">Pyruvate</keyword>
<dbReference type="SUPFAM" id="SSF53795">
    <property type="entry name" value="PEP carboxykinase-like"/>
    <property type="match status" value="1"/>
</dbReference>
<evidence type="ECO:0000313" key="11">
    <source>
        <dbReference type="EMBL" id="ABJ84441.1"/>
    </source>
</evidence>
<feature type="binding site" evidence="10">
    <location>
        <position position="203"/>
    </location>
    <ligand>
        <name>substrate</name>
    </ligand>
</feature>
<feature type="binding site" evidence="10">
    <location>
        <position position="228"/>
    </location>
    <ligand>
        <name>Mn(2+)</name>
        <dbReference type="ChEBI" id="CHEBI:29035"/>
    </ligand>
</feature>
<comment type="subcellular location">
    <subcellularLocation>
        <location evidence="10">Cytoplasm</location>
    </subcellularLocation>
</comment>
<dbReference type="OrthoDB" id="9806325at2"/>
<dbReference type="GO" id="GO:0046872">
    <property type="term" value="F:metal ion binding"/>
    <property type="evidence" value="ECO:0007669"/>
    <property type="project" value="UniProtKB-KW"/>
</dbReference>
<dbReference type="GO" id="GO:0016301">
    <property type="term" value="F:kinase activity"/>
    <property type="evidence" value="ECO:0007669"/>
    <property type="project" value="UniProtKB-KW"/>
</dbReference>
<keyword evidence="7 10" id="KW-0067">ATP-binding</keyword>
<evidence type="ECO:0000256" key="4">
    <source>
        <dbReference type="ARBA" id="ARBA00022432"/>
    </source>
</evidence>
<dbReference type="UniPathway" id="UPA00138"/>
<dbReference type="PIRSF" id="PIRSF006294">
    <property type="entry name" value="PEP_crbxkin"/>
    <property type="match status" value="1"/>
</dbReference>
<sequence>MLIEHKQIANAGIRPSRHGLEQQGFRNLNVAYWNLGTAQLLEHAIQRREGSFASGGSFVVRTGQFTGRSPKDKFIVRDEITDAHVHWGPVNQPLSEAHFDRLYTKMMAFWQGHDVYVQDCYVGADRELGMPIRVVSQLAWHNLFARQLFIRPDPELTGEHKPQFSIFFAPDFQANPAEDGTNSETCIVINFKKKVVLICGTSYAGEMKKSAFTIMNYLLPGQGVFPMHCSSNMGAAGDTALFFGLSGTGKTTLSADPERRLIGDDEHGWSDNGVFNFEGGCYAKCIRLSAENEPQIWNAIRFGTVLENVAMDSETRLLDFNSDEVTENTRAAYPLKFIEGAIIPSVGGHPNHVIFLTADAFGVLPPISKLTPEQAMYHFLSGYTAKVAGTERGLGKEPQATFSACFGAPFLPRPAAAYASLLGEKLRRHGAQVWLVNTGWVGGPYGVGERMKLRYTRAMLQAALSGQLNDVATEQHPIFGVAVPKSCPNVPATFLDARGMWSDKTAYDRAAQDLASRFNKNFEKFSGVSPEIAAAAPGK</sequence>
<feature type="binding site" evidence="10">
    <location>
        <position position="330"/>
    </location>
    <ligand>
        <name>ATP</name>
        <dbReference type="ChEBI" id="CHEBI:30616"/>
    </ligand>
</feature>
<evidence type="ECO:0000256" key="3">
    <source>
        <dbReference type="ARBA" id="ARBA00012363"/>
    </source>
</evidence>
<dbReference type="PANTHER" id="PTHR30031:SF0">
    <property type="entry name" value="PHOSPHOENOLPYRUVATE CARBOXYKINASE (ATP)"/>
    <property type="match status" value="1"/>
</dbReference>
<evidence type="ECO:0000256" key="5">
    <source>
        <dbReference type="ARBA" id="ARBA00022741"/>
    </source>
</evidence>
<dbReference type="HOGENOM" id="CLU_018247_0_1_0"/>
<dbReference type="InterPro" id="IPR008210">
    <property type="entry name" value="PEP_carboxykinase_N"/>
</dbReference>
<keyword evidence="10" id="KW-0963">Cytoplasm</keyword>
<dbReference type="CDD" id="cd00484">
    <property type="entry name" value="PEPCK_ATP"/>
    <property type="match status" value="1"/>
</dbReference>
<dbReference type="Gene3D" id="3.90.228.20">
    <property type="match status" value="1"/>
</dbReference>
<keyword evidence="11" id="KW-0808">Transferase</keyword>
<accession>Q021E8</accession>
<keyword evidence="4 10" id="KW-0312">Gluconeogenesis</keyword>
<feature type="binding site" evidence="10">
    <location>
        <position position="209"/>
    </location>
    <ligand>
        <name>Mn(2+)</name>
        <dbReference type="ChEBI" id="CHEBI:29035"/>
    </ligand>
</feature>
<dbReference type="FunCoup" id="Q021E8">
    <property type="interactions" value="407"/>
</dbReference>
<feature type="binding site" evidence="10">
    <location>
        <position position="293"/>
    </location>
    <ligand>
        <name>ATP</name>
        <dbReference type="ChEBI" id="CHEBI:30616"/>
    </ligand>
</feature>
<comment type="pathway">
    <text evidence="1 10">Carbohydrate biosynthesis; gluconeogenesis.</text>
</comment>
<dbReference type="SUPFAM" id="SSF68923">
    <property type="entry name" value="PEP carboxykinase N-terminal domain"/>
    <property type="match status" value="1"/>
</dbReference>
<evidence type="ECO:0000256" key="7">
    <source>
        <dbReference type="ARBA" id="ARBA00022840"/>
    </source>
</evidence>
<evidence type="ECO:0000256" key="1">
    <source>
        <dbReference type="ARBA" id="ARBA00004742"/>
    </source>
</evidence>
<dbReference type="GO" id="GO:0005524">
    <property type="term" value="F:ATP binding"/>
    <property type="evidence" value="ECO:0007669"/>
    <property type="project" value="UniProtKB-UniRule"/>
</dbReference>
<dbReference type="PROSITE" id="PS00532">
    <property type="entry name" value="PEPCK_ATP"/>
    <property type="match status" value="1"/>
</dbReference>
<feature type="binding site" evidence="10">
    <location>
        <position position="68"/>
    </location>
    <ligand>
        <name>substrate</name>
    </ligand>
</feature>
<dbReference type="STRING" id="234267.Acid_3468"/>
<dbReference type="HAMAP" id="MF_00453">
    <property type="entry name" value="PEPCK_ATP"/>
    <property type="match status" value="1"/>
</dbReference>
<dbReference type="InterPro" id="IPR013035">
    <property type="entry name" value="PEP_carboxykinase_C"/>
</dbReference>
<dbReference type="InterPro" id="IPR001272">
    <property type="entry name" value="PEP_carboxykinase_ATP"/>
</dbReference>